<dbReference type="RefSeq" id="WP_146564534.1">
    <property type="nucleotide sequence ID" value="NZ_SIHJ01000001.1"/>
</dbReference>
<evidence type="ECO:0000313" key="1">
    <source>
        <dbReference type="EMBL" id="TWT37182.1"/>
    </source>
</evidence>
<comment type="caution">
    <text evidence="1">The sequence shown here is derived from an EMBL/GenBank/DDBJ whole genome shotgun (WGS) entry which is preliminary data.</text>
</comment>
<gene>
    <name evidence="1" type="ORF">KOR34_21290</name>
</gene>
<proteinExistence type="predicted"/>
<evidence type="ECO:0000313" key="2">
    <source>
        <dbReference type="Proteomes" id="UP000316714"/>
    </source>
</evidence>
<accession>A0A5C5VHM1</accession>
<name>A0A5C5VHM1_9BACT</name>
<protein>
    <submittedName>
        <fullName evidence="1">Uncharacterized protein</fullName>
    </submittedName>
</protein>
<dbReference type="AlphaFoldDB" id="A0A5C5VHM1"/>
<dbReference type="EMBL" id="SIHJ01000001">
    <property type="protein sequence ID" value="TWT37182.1"/>
    <property type="molecule type" value="Genomic_DNA"/>
</dbReference>
<reference evidence="1 2" key="1">
    <citation type="submission" date="2019-02" db="EMBL/GenBank/DDBJ databases">
        <title>Deep-cultivation of Planctomycetes and their phenomic and genomic characterization uncovers novel biology.</title>
        <authorList>
            <person name="Wiegand S."/>
            <person name="Jogler M."/>
            <person name="Boedeker C."/>
            <person name="Pinto D."/>
            <person name="Vollmers J."/>
            <person name="Rivas-Marin E."/>
            <person name="Kohn T."/>
            <person name="Peeters S.H."/>
            <person name="Heuer A."/>
            <person name="Rast P."/>
            <person name="Oberbeckmann S."/>
            <person name="Bunk B."/>
            <person name="Jeske O."/>
            <person name="Meyerdierks A."/>
            <person name="Storesund J.E."/>
            <person name="Kallscheuer N."/>
            <person name="Luecker S."/>
            <person name="Lage O.M."/>
            <person name="Pohl T."/>
            <person name="Merkel B.J."/>
            <person name="Hornburger P."/>
            <person name="Mueller R.-W."/>
            <person name="Bruemmer F."/>
            <person name="Labrenz M."/>
            <person name="Spormann A.M."/>
            <person name="Op Den Camp H."/>
            <person name="Overmann J."/>
            <person name="Amann R."/>
            <person name="Jetten M.S.M."/>
            <person name="Mascher T."/>
            <person name="Medema M.H."/>
            <person name="Devos D.P."/>
            <person name="Kaster A.-K."/>
            <person name="Ovreas L."/>
            <person name="Rohde M."/>
            <person name="Galperin M.Y."/>
            <person name="Jogler C."/>
        </authorList>
    </citation>
    <scope>NUCLEOTIDE SEQUENCE [LARGE SCALE GENOMIC DNA]</scope>
    <source>
        <strain evidence="1 2">KOR34</strain>
    </source>
</reference>
<dbReference type="InterPro" id="IPR038765">
    <property type="entry name" value="Papain-like_cys_pep_sf"/>
</dbReference>
<dbReference type="OrthoDB" id="9805237at2"/>
<dbReference type="SUPFAM" id="SSF54001">
    <property type="entry name" value="Cysteine proteinases"/>
    <property type="match status" value="1"/>
</dbReference>
<keyword evidence="2" id="KW-1185">Reference proteome</keyword>
<dbReference type="Proteomes" id="UP000316714">
    <property type="component" value="Unassembled WGS sequence"/>
</dbReference>
<sequence length="351" mass="38412">MNSLDANDLLPGDVLLYRASNAWKNAMSVLIRKLDGTEVSHAGLYLGDEQVGESLIMGNPGLHPNPLHYSIAGCDWVEVRRLTSTHELGAVLTAANRRLSDGSRYGFDQILLVAAICVAHKVNLGDGLLRKIIYGVLHRANEFIRLISSEGREPMICSEFVYRAYDEALLEDDDVYSLAILSQSRREPRRRWAGRRIRERLFAARPETEIPTIEPGSLFARILDEPEGPGELLYATAAPVDVSEAELDAMIYEWTGEQVPFMAGSAAGNAVATANEKAPEVSETQVEALAREFVSSIADAPFVDNADREFRCTAPLSASPAQKALAVIADYVTPGDLLNSPSLETIGRLYP</sequence>
<organism evidence="1 2">
    <name type="scientific">Posidoniimonas corsicana</name>
    <dbReference type="NCBI Taxonomy" id="1938618"/>
    <lineage>
        <taxon>Bacteria</taxon>
        <taxon>Pseudomonadati</taxon>
        <taxon>Planctomycetota</taxon>
        <taxon>Planctomycetia</taxon>
        <taxon>Pirellulales</taxon>
        <taxon>Lacipirellulaceae</taxon>
        <taxon>Posidoniimonas</taxon>
    </lineage>
</organism>
<dbReference type="Gene3D" id="3.90.1720.10">
    <property type="entry name" value="endopeptidase domain like (from Nostoc punctiforme)"/>
    <property type="match status" value="1"/>
</dbReference>